<dbReference type="CDD" id="cd03225">
    <property type="entry name" value="ABC_cobalt_CbiO_domain1"/>
    <property type="match status" value="1"/>
</dbReference>
<evidence type="ECO:0000256" key="7">
    <source>
        <dbReference type="ARBA" id="ARBA00022967"/>
    </source>
</evidence>
<evidence type="ECO:0000313" key="11">
    <source>
        <dbReference type="Proteomes" id="UP000050544"/>
    </source>
</evidence>
<comment type="similarity">
    <text evidence="2">Belongs to the ABC transporter superfamily.</text>
</comment>
<keyword evidence="11" id="KW-1185">Reference proteome</keyword>
<protein>
    <recommendedName>
        <fullName evidence="9">ABC transporter domain-containing protein</fullName>
    </recommendedName>
</protein>
<evidence type="ECO:0000256" key="1">
    <source>
        <dbReference type="ARBA" id="ARBA00004236"/>
    </source>
</evidence>
<evidence type="ECO:0000256" key="3">
    <source>
        <dbReference type="ARBA" id="ARBA00022448"/>
    </source>
</evidence>
<dbReference type="GO" id="GO:0016887">
    <property type="term" value="F:ATP hydrolysis activity"/>
    <property type="evidence" value="ECO:0007669"/>
    <property type="project" value="InterPro"/>
</dbReference>
<keyword evidence="8" id="KW-0472">Membrane</keyword>
<dbReference type="EMBL" id="LGKO01000002">
    <property type="protein sequence ID" value="KPL83856.1"/>
    <property type="molecule type" value="Genomic_DNA"/>
</dbReference>
<evidence type="ECO:0000259" key="9">
    <source>
        <dbReference type="PROSITE" id="PS50893"/>
    </source>
</evidence>
<keyword evidence="6" id="KW-0067">ATP-binding</keyword>
<evidence type="ECO:0000313" key="10">
    <source>
        <dbReference type="EMBL" id="KPL83856.1"/>
    </source>
</evidence>
<evidence type="ECO:0000256" key="2">
    <source>
        <dbReference type="ARBA" id="ARBA00005417"/>
    </source>
</evidence>
<accession>A0A0P6XUA2</accession>
<dbReference type="InterPro" id="IPR015856">
    <property type="entry name" value="ABC_transpr_CbiO/EcfA_su"/>
</dbReference>
<gene>
    <name evidence="10" type="ORF">SE15_01030</name>
</gene>
<dbReference type="GO" id="GO:0005524">
    <property type="term" value="F:ATP binding"/>
    <property type="evidence" value="ECO:0007669"/>
    <property type="project" value="UniProtKB-KW"/>
</dbReference>
<feature type="domain" description="ABC transporter" evidence="9">
    <location>
        <begin position="3"/>
        <end position="236"/>
    </location>
</feature>
<evidence type="ECO:0000256" key="5">
    <source>
        <dbReference type="ARBA" id="ARBA00022741"/>
    </source>
</evidence>
<dbReference type="Pfam" id="PF00005">
    <property type="entry name" value="ABC_tran"/>
    <property type="match status" value="1"/>
</dbReference>
<evidence type="ECO:0000256" key="6">
    <source>
        <dbReference type="ARBA" id="ARBA00022840"/>
    </source>
</evidence>
<comment type="subcellular location">
    <subcellularLocation>
        <location evidence="1">Cell membrane</location>
    </subcellularLocation>
</comment>
<dbReference type="SUPFAM" id="SSF52540">
    <property type="entry name" value="P-loop containing nucleoside triphosphate hydrolases"/>
    <property type="match status" value="1"/>
</dbReference>
<dbReference type="InterPro" id="IPR050095">
    <property type="entry name" value="ECF_ABC_transporter_ATP-bd"/>
</dbReference>
<dbReference type="SMART" id="SM00382">
    <property type="entry name" value="AAA"/>
    <property type="match status" value="1"/>
</dbReference>
<dbReference type="PANTHER" id="PTHR43553:SF24">
    <property type="entry name" value="ENERGY-COUPLING FACTOR TRANSPORTER ATP-BINDING PROTEIN ECFA1"/>
    <property type="match status" value="1"/>
</dbReference>
<dbReference type="InterPro" id="IPR027417">
    <property type="entry name" value="P-loop_NTPase"/>
</dbReference>
<dbReference type="AlphaFoldDB" id="A0A0P6XUA2"/>
<dbReference type="PANTHER" id="PTHR43553">
    <property type="entry name" value="HEAVY METAL TRANSPORTER"/>
    <property type="match status" value="1"/>
</dbReference>
<keyword evidence="7" id="KW-1278">Translocase</keyword>
<dbReference type="PROSITE" id="PS50893">
    <property type="entry name" value="ABC_TRANSPORTER_2"/>
    <property type="match status" value="1"/>
</dbReference>
<comment type="caution">
    <text evidence="10">The sequence shown here is derived from an EMBL/GenBank/DDBJ whole genome shotgun (WGS) entry which is preliminary data.</text>
</comment>
<dbReference type="RefSeq" id="WP_054520245.1">
    <property type="nucleotide sequence ID" value="NZ_LGKO01000002.1"/>
</dbReference>
<sequence length="278" mass="31066">MRISIEDVHFVYPGGVEALRGVSLSIEPGERVAIVGQNGAGKTTLVKHLNGLLRPTRGRVRIGDWDTAQVEVHRLAQRVGYVFQNPDGQLFCRTVAEEVAFGPRNLGYTPEEISQRVAEALALAELEDKAEANPYDLSPSWRKMVALASVIAMDTPIVIFDEPTTGQDVRTIRRIERMIEMLSQRGKTILTITHDIDFCAENFERVVVMGQGRVLLDGPKEMVLGMEAILAQTYVEPPQLTRLGMRLGFEKTVCTSEQFLETLRRRLDHPQSDPRAEG</sequence>
<dbReference type="Proteomes" id="UP000050544">
    <property type="component" value="Unassembled WGS sequence"/>
</dbReference>
<keyword evidence="4" id="KW-1003">Cell membrane</keyword>
<keyword evidence="5" id="KW-0547">Nucleotide-binding</keyword>
<reference evidence="10 11" key="1">
    <citation type="submission" date="2015-07" db="EMBL/GenBank/DDBJ databases">
        <title>Whole genome sequence of Thermanaerothrix daxensis DSM 23592.</title>
        <authorList>
            <person name="Hemp J."/>
            <person name="Ward L.M."/>
            <person name="Pace L.A."/>
            <person name="Fischer W.W."/>
        </authorList>
    </citation>
    <scope>NUCLEOTIDE SEQUENCE [LARGE SCALE GENOMIC DNA]</scope>
    <source>
        <strain evidence="10 11">GNS-1</strain>
    </source>
</reference>
<name>A0A0P6XUA2_9CHLR</name>
<dbReference type="GO" id="GO:0042626">
    <property type="term" value="F:ATPase-coupled transmembrane transporter activity"/>
    <property type="evidence" value="ECO:0007669"/>
    <property type="project" value="TreeGrafter"/>
</dbReference>
<dbReference type="FunFam" id="3.40.50.300:FF:000224">
    <property type="entry name" value="Energy-coupling factor transporter ATP-binding protein EcfA"/>
    <property type="match status" value="1"/>
</dbReference>
<dbReference type="InterPro" id="IPR003593">
    <property type="entry name" value="AAA+_ATPase"/>
</dbReference>
<dbReference type="InterPro" id="IPR003439">
    <property type="entry name" value="ABC_transporter-like_ATP-bd"/>
</dbReference>
<evidence type="ECO:0000256" key="4">
    <source>
        <dbReference type="ARBA" id="ARBA00022475"/>
    </source>
</evidence>
<organism evidence="10 11">
    <name type="scientific">Thermanaerothrix daxensis</name>
    <dbReference type="NCBI Taxonomy" id="869279"/>
    <lineage>
        <taxon>Bacteria</taxon>
        <taxon>Bacillati</taxon>
        <taxon>Chloroflexota</taxon>
        <taxon>Anaerolineae</taxon>
        <taxon>Anaerolineales</taxon>
        <taxon>Anaerolineaceae</taxon>
        <taxon>Thermanaerothrix</taxon>
    </lineage>
</organism>
<dbReference type="Gene3D" id="3.40.50.300">
    <property type="entry name" value="P-loop containing nucleotide triphosphate hydrolases"/>
    <property type="match status" value="1"/>
</dbReference>
<dbReference type="GO" id="GO:0043190">
    <property type="term" value="C:ATP-binding cassette (ABC) transporter complex"/>
    <property type="evidence" value="ECO:0007669"/>
    <property type="project" value="TreeGrafter"/>
</dbReference>
<dbReference type="STRING" id="869279.SE15_01030"/>
<proteinExistence type="inferred from homology"/>
<evidence type="ECO:0000256" key="8">
    <source>
        <dbReference type="ARBA" id="ARBA00023136"/>
    </source>
</evidence>
<keyword evidence="3" id="KW-0813">Transport</keyword>